<sequence>MEDDLVNKWKKFSLTAEESEGVMIPARKNEGIREKGSLCLVGRLLSKRPYNFEAFRNTMIGAWRLTKKLDIKKAGEQLIMVQFFHRLDKQRVMDGSPWSFDKQLLILKEYDGDIQPSEIDLTWSPFWIQIHNLPFNQREKGTGEAISKKCGQVLDIDVNADGIGWGRCLRVRVLVDVMSTSFSKKCFYPSLLKRIKTQIKNADPNHRKINHNILIVMAGQTDTVTKPSRSDAVLDPDHQLQMASLVRAHSIPWHLSAPSSSTVATTPITISPSEFGLELATELDPTIGWVCGFFLKLISRNNSLNRQVLPDASVVVLLPEFLSLQSQSQAIILGANDAVEQDESKNASIRKGHHERAYAVVEEIPVQVETYHLFDRLVIRIPRAIIELCIQAGVDLPELALPKVNLLMQRKVNYKTGSSGTAMLMRMLFYLRAFSLNPDNSKIKGLELSRLSYTYQKKENH</sequence>
<comment type="caution">
    <text evidence="3">The sequence shown here is derived from an EMBL/GenBank/DDBJ whole genome shotgun (WGS) entry which is preliminary data.</text>
</comment>
<gene>
    <name evidence="3" type="ORF">RJ640_002901</name>
</gene>
<dbReference type="Pfam" id="PF05634">
    <property type="entry name" value="APO_RNA-bind"/>
    <property type="match status" value="1"/>
</dbReference>
<evidence type="ECO:0000313" key="4">
    <source>
        <dbReference type="Proteomes" id="UP001187471"/>
    </source>
</evidence>
<dbReference type="AlphaFoldDB" id="A0AA88QAG8"/>
<dbReference type="PANTHER" id="PTHR31286">
    <property type="entry name" value="GLYCINE-RICH CELL WALL STRUCTURAL PROTEIN 1.8-LIKE"/>
    <property type="match status" value="1"/>
</dbReference>
<feature type="domain" description="APO" evidence="1">
    <location>
        <begin position="344"/>
        <end position="399"/>
    </location>
</feature>
<dbReference type="PANTHER" id="PTHR31286:SF62">
    <property type="entry name" value="ZINC FINGER, CCHC-TYPE-LIKE PROTEIN"/>
    <property type="match status" value="1"/>
</dbReference>
<dbReference type="Pfam" id="PF14111">
    <property type="entry name" value="DUF4283"/>
    <property type="match status" value="1"/>
</dbReference>
<dbReference type="InterPro" id="IPR025558">
    <property type="entry name" value="DUF4283"/>
</dbReference>
<accession>A0AA88QAG8</accession>
<organism evidence="3 4">
    <name type="scientific">Escallonia rubra</name>
    <dbReference type="NCBI Taxonomy" id="112253"/>
    <lineage>
        <taxon>Eukaryota</taxon>
        <taxon>Viridiplantae</taxon>
        <taxon>Streptophyta</taxon>
        <taxon>Embryophyta</taxon>
        <taxon>Tracheophyta</taxon>
        <taxon>Spermatophyta</taxon>
        <taxon>Magnoliopsida</taxon>
        <taxon>eudicotyledons</taxon>
        <taxon>Gunneridae</taxon>
        <taxon>Pentapetalae</taxon>
        <taxon>asterids</taxon>
        <taxon>campanulids</taxon>
        <taxon>Escalloniales</taxon>
        <taxon>Escalloniaceae</taxon>
        <taxon>Escallonia</taxon>
    </lineage>
</organism>
<evidence type="ECO:0000313" key="3">
    <source>
        <dbReference type="EMBL" id="KAK2965658.1"/>
    </source>
</evidence>
<name>A0AA88QAG8_9ASTE</name>
<dbReference type="EMBL" id="JAVXUO010003196">
    <property type="protein sequence ID" value="KAK2965658.1"/>
    <property type="molecule type" value="Genomic_DNA"/>
</dbReference>
<feature type="domain" description="DUF4283" evidence="2">
    <location>
        <begin position="37"/>
        <end position="118"/>
    </location>
</feature>
<keyword evidence="4" id="KW-1185">Reference proteome</keyword>
<evidence type="ECO:0000259" key="1">
    <source>
        <dbReference type="Pfam" id="PF05634"/>
    </source>
</evidence>
<evidence type="ECO:0000259" key="2">
    <source>
        <dbReference type="Pfam" id="PF14111"/>
    </source>
</evidence>
<evidence type="ECO:0008006" key="5">
    <source>
        <dbReference type="Google" id="ProtNLM"/>
    </source>
</evidence>
<dbReference type="GO" id="GO:0003723">
    <property type="term" value="F:RNA binding"/>
    <property type="evidence" value="ECO:0007669"/>
    <property type="project" value="InterPro"/>
</dbReference>
<dbReference type="InterPro" id="IPR023342">
    <property type="entry name" value="APO_dom"/>
</dbReference>
<dbReference type="InterPro" id="IPR040256">
    <property type="entry name" value="At4g02000-like"/>
</dbReference>
<reference evidence="3" key="1">
    <citation type="submission" date="2022-12" db="EMBL/GenBank/DDBJ databases">
        <title>Draft genome assemblies for two species of Escallonia (Escalloniales).</title>
        <authorList>
            <person name="Chanderbali A."/>
            <person name="Dervinis C."/>
            <person name="Anghel I."/>
            <person name="Soltis D."/>
            <person name="Soltis P."/>
            <person name="Zapata F."/>
        </authorList>
    </citation>
    <scope>NUCLEOTIDE SEQUENCE</scope>
    <source>
        <strain evidence="3">UCBG92.1500</strain>
        <tissue evidence="3">Leaf</tissue>
    </source>
</reference>
<dbReference type="Proteomes" id="UP001187471">
    <property type="component" value="Unassembled WGS sequence"/>
</dbReference>
<protein>
    <recommendedName>
        <fullName evidence="5">DUF4283 domain-containing protein</fullName>
    </recommendedName>
</protein>
<proteinExistence type="predicted"/>